<name>A0A915TY17_9BACT</name>
<dbReference type="GO" id="GO:0070284">
    <property type="term" value="F:phosphomethylpyrimidine synthase activity"/>
    <property type="evidence" value="ECO:0007669"/>
    <property type="project" value="UniProtKB-EC"/>
</dbReference>
<dbReference type="NCBIfam" id="TIGR00190">
    <property type="entry name" value="thiC"/>
    <property type="match status" value="1"/>
</dbReference>
<evidence type="ECO:0000256" key="13">
    <source>
        <dbReference type="HAMAP-Rule" id="MF_00089"/>
    </source>
</evidence>
<feature type="binding site" evidence="13">
    <location>
        <position position="271"/>
    </location>
    <ligand>
        <name>Zn(2+)</name>
        <dbReference type="ChEBI" id="CHEBI:29105"/>
    </ligand>
</feature>
<dbReference type="InterPro" id="IPR037509">
    <property type="entry name" value="ThiC"/>
</dbReference>
<dbReference type="EMBL" id="AP024233">
    <property type="protein sequence ID" value="BCO07876.1"/>
    <property type="molecule type" value="Genomic_DNA"/>
</dbReference>
<comment type="function">
    <text evidence="1 13">Catalyzes the synthesis of the hydroxymethylpyrimidine phosphate (HMP-P) moiety of thiamine from aminoimidazole ribotide (AIR) in a radical S-adenosyl-L-methionine (SAM)-dependent reaction.</text>
</comment>
<evidence type="ECO:0000313" key="15">
    <source>
        <dbReference type="Proteomes" id="UP001063350"/>
    </source>
</evidence>
<feature type="binding site" evidence="13">
    <location>
        <position position="294"/>
    </location>
    <ligand>
        <name>substrate</name>
    </ligand>
</feature>
<evidence type="ECO:0000256" key="8">
    <source>
        <dbReference type="ARBA" id="ARBA00023004"/>
    </source>
</evidence>
<feature type="binding site" evidence="13">
    <location>
        <begin position="228"/>
        <end position="231"/>
    </location>
    <ligand>
        <name>substrate</name>
    </ligand>
</feature>
<keyword evidence="10 13" id="KW-0456">Lyase</keyword>
<dbReference type="KEGG" id="ddu:GF1_02520"/>
<evidence type="ECO:0000256" key="12">
    <source>
        <dbReference type="ARBA" id="ARBA00061427"/>
    </source>
</evidence>
<dbReference type="GO" id="GO:0009229">
    <property type="term" value="P:thiamine diphosphate biosynthetic process"/>
    <property type="evidence" value="ECO:0007669"/>
    <property type="project" value="UniProtKB-UniRule"/>
</dbReference>
<feature type="binding site" evidence="13">
    <location>
        <position position="418"/>
    </location>
    <ligand>
        <name>[4Fe-4S] cluster</name>
        <dbReference type="ChEBI" id="CHEBI:49883"/>
        <note>4Fe-4S-S-AdoMet</note>
    </ligand>
</feature>
<evidence type="ECO:0000256" key="9">
    <source>
        <dbReference type="ARBA" id="ARBA00023014"/>
    </source>
</evidence>
<evidence type="ECO:0000256" key="4">
    <source>
        <dbReference type="ARBA" id="ARBA00022691"/>
    </source>
</evidence>
<dbReference type="PANTHER" id="PTHR30557">
    <property type="entry name" value="THIAMINE BIOSYNTHESIS PROTEIN THIC"/>
    <property type="match status" value="1"/>
</dbReference>
<dbReference type="Gene3D" id="3.20.20.540">
    <property type="entry name" value="Radical SAM ThiC family, central domain"/>
    <property type="match status" value="1"/>
</dbReference>
<feature type="binding site" evidence="13">
    <location>
        <position position="165"/>
    </location>
    <ligand>
        <name>substrate</name>
    </ligand>
</feature>
<feature type="binding site" evidence="13">
    <location>
        <position position="67"/>
    </location>
    <ligand>
        <name>substrate</name>
    </ligand>
</feature>
<dbReference type="GO" id="GO:0008270">
    <property type="term" value="F:zinc ion binding"/>
    <property type="evidence" value="ECO:0007669"/>
    <property type="project" value="UniProtKB-UniRule"/>
</dbReference>
<keyword evidence="9 13" id="KW-0411">Iron-sulfur</keyword>
<dbReference type="EC" id="4.1.99.17" evidence="13"/>
<evidence type="ECO:0000256" key="1">
    <source>
        <dbReference type="ARBA" id="ARBA00003175"/>
    </source>
</evidence>
<dbReference type="GO" id="GO:0009228">
    <property type="term" value="P:thiamine biosynthetic process"/>
    <property type="evidence" value="ECO:0007669"/>
    <property type="project" value="UniProtKB-UniRule"/>
</dbReference>
<keyword evidence="15" id="KW-1185">Reference proteome</keyword>
<evidence type="ECO:0000256" key="2">
    <source>
        <dbReference type="ARBA" id="ARBA00011738"/>
    </source>
</evidence>
<feature type="binding site" evidence="13">
    <location>
        <position position="411"/>
    </location>
    <ligand>
        <name>[4Fe-4S] cluster</name>
        <dbReference type="ChEBI" id="CHEBI:49883"/>
        <note>4Fe-4S-S-AdoMet</note>
    </ligand>
</feature>
<accession>A0A915TY17</accession>
<evidence type="ECO:0000256" key="7">
    <source>
        <dbReference type="ARBA" id="ARBA00022977"/>
    </source>
</evidence>
<dbReference type="Gene3D" id="6.10.250.620">
    <property type="match status" value="1"/>
</dbReference>
<dbReference type="SFLD" id="SFLDG01114">
    <property type="entry name" value="phosphomethylpyrimidine_syntha"/>
    <property type="match status" value="1"/>
</dbReference>
<dbReference type="NCBIfam" id="NF009895">
    <property type="entry name" value="PRK13352.1"/>
    <property type="match status" value="1"/>
</dbReference>
<evidence type="ECO:0000256" key="11">
    <source>
        <dbReference type="ARBA" id="ARBA00052156"/>
    </source>
</evidence>
<comment type="pathway">
    <text evidence="13">Cofactor biosynthesis; thiamine diphosphate biosynthesis.</text>
</comment>
<dbReference type="GO" id="GO:0051539">
    <property type="term" value="F:4 iron, 4 sulfur cluster binding"/>
    <property type="evidence" value="ECO:0007669"/>
    <property type="project" value="UniProtKB-KW"/>
</dbReference>
<feature type="binding site" evidence="13">
    <location>
        <position position="267"/>
    </location>
    <ligand>
        <name>substrate</name>
    </ligand>
</feature>
<comment type="cofactor">
    <cofactor evidence="13">
        <name>[4Fe-4S] cluster</name>
        <dbReference type="ChEBI" id="CHEBI:49883"/>
    </cofactor>
    <text evidence="13">Binds 1 [4Fe-4S] cluster per subunit. The cluster is coordinated with 3 cysteines and an exchangeable S-adenosyl-L-methionine.</text>
</comment>
<keyword evidence="8 13" id="KW-0408">Iron</keyword>
<dbReference type="SFLD" id="SFLDF00407">
    <property type="entry name" value="phosphomethylpyrimidine_syntha"/>
    <property type="match status" value="1"/>
</dbReference>
<dbReference type="Proteomes" id="UP001063350">
    <property type="component" value="Chromosome"/>
</dbReference>
<evidence type="ECO:0000313" key="14">
    <source>
        <dbReference type="EMBL" id="BCO07876.1"/>
    </source>
</evidence>
<evidence type="ECO:0000256" key="6">
    <source>
        <dbReference type="ARBA" id="ARBA00022833"/>
    </source>
</evidence>
<dbReference type="InterPro" id="IPR038521">
    <property type="entry name" value="ThiC/Bza_core_dom"/>
</dbReference>
<sequence>MMSIREDALTGKKTDLFVTCAANENMDVETLMAGVAEGTIAIPKNRHHNFEKIMAIGKGTSTKVNANIGSSRDIASLDAELEKLRVSVKAGTDTVMDLSMGGDLDAVRRGILENCPVPLGTVPIYQAVAETVEQQNKEIVEVTVDHMFKTIEKQAMDGVDFMTIHCGITRNLQQRLLQEKRIMGVVSRGGSFLLEWMSHHKKENPFYEHFDDLLAILKEHEVTLSLGDGIRPGCLADATDRNQIQELIHLGELTQRAWEAGVQVIIEGPGHMPLDQVSANVLLQKKICHGAPFYVLGPLVTDIAPGYDHITGAIGGAIAAAAGADYLCYVTPAEHLKLPDIQDVHEGVIASKIAAHAADIVKGVPGAMELDNEMARRRNALDWKGQIELSVDPEKAARFREEGLSDKGPTCSMCGSYCAIQVFNRSQHNLEKEQKNGGCGSNCGSGK</sequence>
<keyword evidence="5 13" id="KW-0479">Metal-binding</keyword>
<feature type="binding site" evidence="13">
    <location>
        <position position="96"/>
    </location>
    <ligand>
        <name>substrate</name>
    </ligand>
</feature>
<evidence type="ECO:0000256" key="3">
    <source>
        <dbReference type="ARBA" id="ARBA00022485"/>
    </source>
</evidence>
<keyword evidence="3 13" id="KW-0004">4Fe-4S</keyword>
<gene>
    <name evidence="14" type="primary">thiC1</name>
    <name evidence="13" type="synonym">thiC</name>
    <name evidence="14" type="ORF">GF1_02520</name>
</gene>
<feature type="binding site" evidence="13">
    <location>
        <position position="414"/>
    </location>
    <ligand>
        <name>[4Fe-4S] cluster</name>
        <dbReference type="ChEBI" id="CHEBI:49883"/>
        <note>4Fe-4S-S-AdoMet</note>
    </ligand>
</feature>
<organism evidence="14 15">
    <name type="scientific">Desulfolithobacter dissulfuricans</name>
    <dbReference type="NCBI Taxonomy" id="2795293"/>
    <lineage>
        <taxon>Bacteria</taxon>
        <taxon>Pseudomonadati</taxon>
        <taxon>Thermodesulfobacteriota</taxon>
        <taxon>Desulfobulbia</taxon>
        <taxon>Desulfobulbales</taxon>
        <taxon>Desulfobulbaceae</taxon>
        <taxon>Desulfolithobacter</taxon>
    </lineage>
</organism>
<keyword evidence="7 13" id="KW-0784">Thiamine biosynthesis</keyword>
<comment type="catalytic activity">
    <reaction evidence="11">
        <text>5-amino-1-(5-phospho-beta-D-ribosyl)imidazole + AH2 + S-adenosyl-L-methionine = 5-hydroxybenzimidazole + 5'-deoxyadenosine + formate + L-methionine + A + NH4(+) + phosphate + 2 H(+)</text>
        <dbReference type="Rhea" id="RHEA:53504"/>
        <dbReference type="ChEBI" id="CHEBI:13193"/>
        <dbReference type="ChEBI" id="CHEBI:15378"/>
        <dbReference type="ChEBI" id="CHEBI:15740"/>
        <dbReference type="ChEBI" id="CHEBI:17319"/>
        <dbReference type="ChEBI" id="CHEBI:17499"/>
        <dbReference type="ChEBI" id="CHEBI:28938"/>
        <dbReference type="ChEBI" id="CHEBI:43474"/>
        <dbReference type="ChEBI" id="CHEBI:57844"/>
        <dbReference type="ChEBI" id="CHEBI:59789"/>
        <dbReference type="ChEBI" id="CHEBI:137404"/>
        <dbReference type="ChEBI" id="CHEBI:137981"/>
        <dbReference type="EC" id="4.1.99.23"/>
    </reaction>
</comment>
<proteinExistence type="inferred from homology"/>
<dbReference type="Pfam" id="PF01964">
    <property type="entry name" value="ThiC_Rad_SAM"/>
    <property type="match status" value="1"/>
</dbReference>
<reference evidence="14" key="1">
    <citation type="submission" date="2020-12" db="EMBL/GenBank/DDBJ databases">
        <title>Desulfobium dissulfuricans gen. nov., sp. nov., a novel mesophilic, sulfate-reducing bacterium isolated from a deep-sea hydrothermal vent.</title>
        <authorList>
            <person name="Hashimoto Y."/>
            <person name="Tame A."/>
            <person name="Sawayama S."/>
            <person name="Miyazaki J."/>
            <person name="Takai K."/>
            <person name="Nakagawa S."/>
        </authorList>
    </citation>
    <scope>NUCLEOTIDE SEQUENCE</scope>
    <source>
        <strain evidence="14">GF1</strain>
    </source>
</reference>
<comment type="similarity">
    <text evidence="12">Belongs to the ThiC family. 5-hydroxybenzimidazole synthase subfamily.</text>
</comment>
<comment type="catalytic activity">
    <reaction evidence="13">
        <text>5-amino-1-(5-phospho-beta-D-ribosyl)imidazole + S-adenosyl-L-methionine = 4-amino-2-methyl-5-(phosphooxymethyl)pyrimidine + CO + 5'-deoxyadenosine + formate + L-methionine + 3 H(+)</text>
        <dbReference type="Rhea" id="RHEA:24840"/>
        <dbReference type="ChEBI" id="CHEBI:15378"/>
        <dbReference type="ChEBI" id="CHEBI:15740"/>
        <dbReference type="ChEBI" id="CHEBI:17245"/>
        <dbReference type="ChEBI" id="CHEBI:17319"/>
        <dbReference type="ChEBI" id="CHEBI:57844"/>
        <dbReference type="ChEBI" id="CHEBI:58354"/>
        <dbReference type="ChEBI" id="CHEBI:59789"/>
        <dbReference type="ChEBI" id="CHEBI:137981"/>
        <dbReference type="EC" id="4.1.99.17"/>
    </reaction>
</comment>
<comment type="subunit">
    <text evidence="2">Homodimer.</text>
</comment>
<feature type="binding site" evidence="13">
    <location>
        <position position="335"/>
    </location>
    <ligand>
        <name>Zn(2+)</name>
        <dbReference type="ChEBI" id="CHEBI:29105"/>
    </ligand>
</feature>
<evidence type="ECO:0000256" key="5">
    <source>
        <dbReference type="ARBA" id="ARBA00022723"/>
    </source>
</evidence>
<dbReference type="HAMAP" id="MF_00089">
    <property type="entry name" value="ThiC"/>
    <property type="match status" value="1"/>
</dbReference>
<dbReference type="FunFam" id="3.20.20.540:FF:000001">
    <property type="entry name" value="Phosphomethylpyrimidine synthase"/>
    <property type="match status" value="1"/>
</dbReference>
<keyword evidence="4 13" id="KW-0949">S-adenosyl-L-methionine</keyword>
<feature type="binding site" evidence="13">
    <location>
        <position position="125"/>
    </location>
    <ligand>
        <name>substrate</name>
    </ligand>
</feature>
<protein>
    <recommendedName>
        <fullName evidence="13">Phosphomethylpyrimidine synthase</fullName>
        <ecNumber evidence="13">4.1.99.17</ecNumber>
    </recommendedName>
    <alternativeName>
        <fullName evidence="13">Hydroxymethylpyrimidine phosphate synthase</fullName>
        <shortName evidence="13">HMP-P synthase</shortName>
        <shortName evidence="13">HMP-phosphate synthase</shortName>
        <shortName evidence="13">HMPP synthase</shortName>
    </alternativeName>
    <alternativeName>
        <fullName evidence="13">Thiamine biosynthesis protein ThiC</fullName>
    </alternativeName>
</protein>
<dbReference type="SFLD" id="SFLDS00113">
    <property type="entry name" value="Radical_SAM_Phosphomethylpyrim"/>
    <property type="match status" value="1"/>
</dbReference>
<dbReference type="InterPro" id="IPR002817">
    <property type="entry name" value="ThiC/BzaA/B"/>
</dbReference>
<keyword evidence="6 13" id="KW-0862">Zinc</keyword>
<dbReference type="AlphaFoldDB" id="A0A915TY17"/>
<dbReference type="PANTHER" id="PTHR30557:SF1">
    <property type="entry name" value="PHOSPHOMETHYLPYRIMIDINE SYNTHASE, CHLOROPLASTIC"/>
    <property type="match status" value="1"/>
</dbReference>
<feature type="binding site" evidence="13">
    <location>
        <begin position="187"/>
        <end position="189"/>
    </location>
    <ligand>
        <name>substrate</name>
    </ligand>
</feature>
<evidence type="ECO:0000256" key="10">
    <source>
        <dbReference type="ARBA" id="ARBA00023239"/>
    </source>
</evidence>